<keyword evidence="4" id="KW-0548">Nucleotidyltransferase</keyword>
<dbReference type="Pfam" id="PF01129">
    <property type="entry name" value="ART"/>
    <property type="match status" value="1"/>
</dbReference>
<comment type="catalytic activity">
    <reaction evidence="6 7">
        <text>L-arginyl-[protein] + NAD(+) = N(omega)-(ADP-D-ribosyl)-L-arginyl-[protein] + nicotinamide + H(+)</text>
        <dbReference type="Rhea" id="RHEA:19149"/>
        <dbReference type="Rhea" id="RHEA-COMP:10532"/>
        <dbReference type="Rhea" id="RHEA-COMP:15087"/>
        <dbReference type="ChEBI" id="CHEBI:15378"/>
        <dbReference type="ChEBI" id="CHEBI:17154"/>
        <dbReference type="ChEBI" id="CHEBI:29965"/>
        <dbReference type="ChEBI" id="CHEBI:57540"/>
        <dbReference type="ChEBI" id="CHEBI:142554"/>
        <dbReference type="EC" id="2.4.2.31"/>
    </reaction>
</comment>
<evidence type="ECO:0000256" key="6">
    <source>
        <dbReference type="ARBA" id="ARBA00047597"/>
    </source>
</evidence>
<dbReference type="EC" id="2.4.2.31" evidence="7"/>
<reference evidence="8" key="1">
    <citation type="journal article" date="2023" name="Front. Mar. Sci.">
        <title>A new Merluccius polli reference genome to investigate the effects of global change in West African waters.</title>
        <authorList>
            <person name="Mateo J.L."/>
            <person name="Blanco-Fernandez C."/>
            <person name="Garcia-Vazquez E."/>
            <person name="Machado-Schiaffino G."/>
        </authorList>
    </citation>
    <scope>NUCLEOTIDE SEQUENCE</scope>
    <source>
        <strain evidence="8">C29</strain>
        <tissue evidence="8">Fin</tissue>
    </source>
</reference>
<dbReference type="GO" id="GO:0106274">
    <property type="term" value="F:NAD+-protein-arginine ADP-ribosyltransferase activity"/>
    <property type="evidence" value="ECO:0007669"/>
    <property type="project" value="UniProtKB-EC"/>
</dbReference>
<evidence type="ECO:0000256" key="2">
    <source>
        <dbReference type="ARBA" id="ARBA00022676"/>
    </source>
</evidence>
<dbReference type="PANTHER" id="PTHR10339">
    <property type="entry name" value="ADP-RIBOSYLTRANSFERASE"/>
    <property type="match status" value="1"/>
</dbReference>
<organism evidence="8 9">
    <name type="scientific">Merluccius polli</name>
    <name type="common">Benguela hake</name>
    <name type="synonym">Merluccius cadenati</name>
    <dbReference type="NCBI Taxonomy" id="89951"/>
    <lineage>
        <taxon>Eukaryota</taxon>
        <taxon>Metazoa</taxon>
        <taxon>Chordata</taxon>
        <taxon>Craniata</taxon>
        <taxon>Vertebrata</taxon>
        <taxon>Euteleostomi</taxon>
        <taxon>Actinopterygii</taxon>
        <taxon>Neopterygii</taxon>
        <taxon>Teleostei</taxon>
        <taxon>Neoteleostei</taxon>
        <taxon>Acanthomorphata</taxon>
        <taxon>Zeiogadaria</taxon>
        <taxon>Gadariae</taxon>
        <taxon>Gadiformes</taxon>
        <taxon>Gadoidei</taxon>
        <taxon>Merlucciidae</taxon>
        <taxon>Merluccius</taxon>
    </lineage>
</organism>
<evidence type="ECO:0000256" key="5">
    <source>
        <dbReference type="ARBA" id="ARBA00022857"/>
    </source>
</evidence>
<dbReference type="InterPro" id="IPR050999">
    <property type="entry name" value="ADP-ribosyltransferase_ARG"/>
</dbReference>
<keyword evidence="2 7" id="KW-0328">Glycosyltransferase</keyword>
<sequence length="233" mass="27221">MLLFHDPFLISWWHEKPVESRKDFIIPLDMETDSIDDMYAGCRSETAALIDQLGVVKWHVNNQFSQSWTYIEAQAKRPAHKHLRDDHAKVLYMYTFWKLKDFRESFDQKVKALKQGYSTYGFRFHYLYFYLTDAIQMLRGNQTWCRTTYLHTDKRFSQGVINEEIRLGTFTLTASKNTSHLSSDAALRLQCVLHLNSIADTSEMEESDEPVGPLDGQFEYKQNICGPCLPANI</sequence>
<comment type="caution">
    <text evidence="8">The sequence shown here is derived from an EMBL/GenBank/DDBJ whole genome shotgun (WGS) entry which is preliminary data.</text>
</comment>
<dbReference type="EMBL" id="JAOPHQ010002562">
    <property type="protein sequence ID" value="KAK0146672.1"/>
    <property type="molecule type" value="Genomic_DNA"/>
</dbReference>
<dbReference type="InterPro" id="IPR000768">
    <property type="entry name" value="ART"/>
</dbReference>
<dbReference type="PANTHER" id="PTHR10339:SF29">
    <property type="entry name" value="NAD(P)(+)--ARGININE ADP-RIBOSYLTRANSFERASE"/>
    <property type="match status" value="1"/>
</dbReference>
<name>A0AA47MV83_MERPO</name>
<gene>
    <name evidence="8" type="primary">ART1</name>
    <name evidence="8" type="ORF">N1851_014011</name>
</gene>
<accession>A0AA47MV83</accession>
<evidence type="ECO:0000256" key="3">
    <source>
        <dbReference type="ARBA" id="ARBA00022679"/>
    </source>
</evidence>
<dbReference type="GO" id="GO:0016779">
    <property type="term" value="F:nucleotidyltransferase activity"/>
    <property type="evidence" value="ECO:0007669"/>
    <property type="project" value="UniProtKB-KW"/>
</dbReference>
<keyword evidence="9" id="KW-1185">Reference proteome</keyword>
<dbReference type="Proteomes" id="UP001174136">
    <property type="component" value="Unassembled WGS sequence"/>
</dbReference>
<evidence type="ECO:0000256" key="1">
    <source>
        <dbReference type="ARBA" id="ARBA00009558"/>
    </source>
</evidence>
<evidence type="ECO:0000256" key="7">
    <source>
        <dbReference type="RuleBase" id="RU361228"/>
    </source>
</evidence>
<dbReference type="PRINTS" id="PR00970">
    <property type="entry name" value="RIBTRNSFRASE"/>
</dbReference>
<proteinExistence type="inferred from homology"/>
<evidence type="ECO:0000256" key="4">
    <source>
        <dbReference type="ARBA" id="ARBA00022695"/>
    </source>
</evidence>
<comment type="similarity">
    <text evidence="1 7">Belongs to the Arg-specific ADP-ribosyltransferase family.</text>
</comment>
<keyword evidence="7" id="KW-0520">NAD</keyword>
<protein>
    <recommendedName>
        <fullName evidence="7">NAD(P)(+)--arginine ADP-ribosyltransferase</fullName>
        <ecNumber evidence="7">2.4.2.31</ecNumber>
    </recommendedName>
    <alternativeName>
        <fullName evidence="7">Mono(ADP-ribosyl)transferase</fullName>
    </alternativeName>
</protein>
<evidence type="ECO:0000313" key="8">
    <source>
        <dbReference type="EMBL" id="KAK0146672.1"/>
    </source>
</evidence>
<dbReference type="Gene3D" id="3.90.176.10">
    <property type="entry name" value="Toxin ADP-ribosyltransferase, Chain A, domain 1"/>
    <property type="match status" value="1"/>
</dbReference>
<dbReference type="GO" id="GO:0003950">
    <property type="term" value="F:NAD+ poly-ADP-ribosyltransferase activity"/>
    <property type="evidence" value="ECO:0007669"/>
    <property type="project" value="TreeGrafter"/>
</dbReference>
<evidence type="ECO:0000313" key="9">
    <source>
        <dbReference type="Proteomes" id="UP001174136"/>
    </source>
</evidence>
<dbReference type="SUPFAM" id="SSF56399">
    <property type="entry name" value="ADP-ribosylation"/>
    <property type="match status" value="1"/>
</dbReference>
<keyword evidence="5 7" id="KW-0521">NADP</keyword>
<keyword evidence="3 7" id="KW-0808">Transferase</keyword>
<dbReference type="AlphaFoldDB" id="A0AA47MV83"/>